<name>A0A1P8JSQ0_9BURK</name>
<organism evidence="3 4">
    <name type="scientific">Rhodoferax koreensis</name>
    <dbReference type="NCBI Taxonomy" id="1842727"/>
    <lineage>
        <taxon>Bacteria</taxon>
        <taxon>Pseudomonadati</taxon>
        <taxon>Pseudomonadota</taxon>
        <taxon>Betaproteobacteria</taxon>
        <taxon>Burkholderiales</taxon>
        <taxon>Comamonadaceae</taxon>
        <taxon>Rhodoferax</taxon>
    </lineage>
</organism>
<keyword evidence="1" id="KW-0472">Membrane</keyword>
<keyword evidence="1" id="KW-1133">Transmembrane helix</keyword>
<feature type="domain" description="EAL" evidence="2">
    <location>
        <begin position="405"/>
        <end position="661"/>
    </location>
</feature>
<dbReference type="SMART" id="SM00052">
    <property type="entry name" value="EAL"/>
    <property type="match status" value="1"/>
</dbReference>
<dbReference type="InterPro" id="IPR043128">
    <property type="entry name" value="Rev_trsase/Diguanyl_cyclase"/>
</dbReference>
<gene>
    <name evidence="3" type="ORF">RD110_05760</name>
</gene>
<evidence type="ECO:0000259" key="2">
    <source>
        <dbReference type="PROSITE" id="PS50883"/>
    </source>
</evidence>
<dbReference type="SUPFAM" id="SSF141868">
    <property type="entry name" value="EAL domain-like"/>
    <property type="match status" value="1"/>
</dbReference>
<dbReference type="EMBL" id="CP019236">
    <property type="protein sequence ID" value="APW36758.1"/>
    <property type="molecule type" value="Genomic_DNA"/>
</dbReference>
<dbReference type="AlphaFoldDB" id="A0A1P8JSQ0"/>
<evidence type="ECO:0000313" key="4">
    <source>
        <dbReference type="Proteomes" id="UP000186609"/>
    </source>
</evidence>
<dbReference type="PROSITE" id="PS50883">
    <property type="entry name" value="EAL"/>
    <property type="match status" value="1"/>
</dbReference>
<protein>
    <recommendedName>
        <fullName evidence="2">EAL domain-containing protein</fullName>
    </recommendedName>
</protein>
<dbReference type="InterPro" id="IPR050706">
    <property type="entry name" value="Cyclic-di-GMP_PDE-like"/>
</dbReference>
<dbReference type="RefSeq" id="WP_076197532.1">
    <property type="nucleotide sequence ID" value="NZ_CP019236.1"/>
</dbReference>
<dbReference type="SMART" id="SM00267">
    <property type="entry name" value="GGDEF"/>
    <property type="match status" value="1"/>
</dbReference>
<accession>A0A1P8JSQ0</accession>
<dbReference type="Proteomes" id="UP000186609">
    <property type="component" value="Chromosome"/>
</dbReference>
<dbReference type="Gene3D" id="3.30.70.270">
    <property type="match status" value="1"/>
</dbReference>
<dbReference type="Gene3D" id="3.20.20.450">
    <property type="entry name" value="EAL domain"/>
    <property type="match status" value="1"/>
</dbReference>
<keyword evidence="1" id="KW-0812">Transmembrane</keyword>
<feature type="transmembrane region" description="Helical" evidence="1">
    <location>
        <begin position="54"/>
        <end position="73"/>
    </location>
</feature>
<dbReference type="STRING" id="1842727.RD110_05760"/>
<feature type="transmembrane region" description="Helical" evidence="1">
    <location>
        <begin position="126"/>
        <end position="145"/>
    </location>
</feature>
<dbReference type="OrthoDB" id="8298083at2"/>
<dbReference type="SUPFAM" id="SSF55073">
    <property type="entry name" value="Nucleotide cyclase"/>
    <property type="match status" value="1"/>
</dbReference>
<evidence type="ECO:0000256" key="1">
    <source>
        <dbReference type="SAM" id="Phobius"/>
    </source>
</evidence>
<dbReference type="GO" id="GO:0071111">
    <property type="term" value="F:cyclic-guanylate-specific phosphodiesterase activity"/>
    <property type="evidence" value="ECO:0007669"/>
    <property type="project" value="InterPro"/>
</dbReference>
<dbReference type="PANTHER" id="PTHR33121">
    <property type="entry name" value="CYCLIC DI-GMP PHOSPHODIESTERASE PDEF"/>
    <property type="match status" value="1"/>
</dbReference>
<feature type="transmembrane region" description="Helical" evidence="1">
    <location>
        <begin position="93"/>
        <end position="120"/>
    </location>
</feature>
<feature type="transmembrane region" description="Helical" evidence="1">
    <location>
        <begin position="157"/>
        <end position="178"/>
    </location>
</feature>
<reference evidence="3 4" key="1">
    <citation type="submission" date="2017-01" db="EMBL/GenBank/DDBJ databases">
        <authorList>
            <person name="Mah S.A."/>
            <person name="Swanson W.J."/>
            <person name="Moy G.W."/>
            <person name="Vacquier V.D."/>
        </authorList>
    </citation>
    <scope>NUCLEOTIDE SEQUENCE [LARGE SCALE GENOMIC DNA]</scope>
    <source>
        <strain evidence="3 4">DCY110</strain>
    </source>
</reference>
<dbReference type="PANTHER" id="PTHR33121:SF70">
    <property type="entry name" value="SIGNALING PROTEIN YKOW"/>
    <property type="match status" value="1"/>
</dbReference>
<keyword evidence="4" id="KW-1185">Reference proteome</keyword>
<evidence type="ECO:0000313" key="3">
    <source>
        <dbReference type="EMBL" id="APW36758.1"/>
    </source>
</evidence>
<proteinExistence type="predicted"/>
<dbReference type="CDD" id="cd01948">
    <property type="entry name" value="EAL"/>
    <property type="match status" value="1"/>
</dbReference>
<dbReference type="KEGG" id="rhy:RD110_05760"/>
<dbReference type="InterPro" id="IPR000160">
    <property type="entry name" value="GGDEF_dom"/>
</dbReference>
<feature type="transmembrane region" description="Helical" evidence="1">
    <location>
        <begin position="20"/>
        <end position="42"/>
    </location>
</feature>
<dbReference type="InterPro" id="IPR029787">
    <property type="entry name" value="Nucleotide_cyclase"/>
</dbReference>
<sequence>MWQQIFGNLGEGWGRQGGGIPALLLHTAAVAGWLPTLLWWVQKTPRSRLHAERYVQAGYGLAFGLCAVLFIALATQTPDLLTSRWPLCVSGDLVFLAGLLGGWLGGGIGLSGVALAGLLFGEFGGAGLWASSVMAFAGASMHRWLERRPARHLGHRTLLAVWLAALLAGLCAAVWPAWMDRMSVSRLSADPFFLRLAYAPLSFVVLGGVLLLRRHEAREQAQAGTEPLTGLPNRRALHACLDGLLAQAPDAPNTLITLEIDNLGDMVRLHGHAWPDDFWRQFVPMLCTHRLAAPLMPYQPAAFMFSDLVLAIVLKGVSIETVQRSGLAEAFFNDLAEHLRSTRPGLVAPRLRMGVAMASLPAAGGPRGEFEGGSGPAVSILRDLHLALQGDSRSLRYFYRSFAEKAELDEQLREMLIGWIGAGRAPLHFQPKCQLHTGEIIGAEALLRALDVRGGEVAPAHMLEVAARNHLLVEFEWCTIETVVQAIDRCLRAGRPTPLAVNVSAASIAVPGFGQRLLALLRERGTPCRMLAVEITENSPVPDIDTVADSLLALHAAGVRLSLDDFGTGYSALSMLARFPFNEVKIDHAMVARLEQPRMRAAVSLAYESARRYSATLVAEGVETRQQLDTLLELGVTRGQGYFFAPAMPIEDLLASERFMPFDLTQPDRAQALA</sequence>
<dbReference type="Pfam" id="PF00563">
    <property type="entry name" value="EAL"/>
    <property type="match status" value="1"/>
</dbReference>
<dbReference type="InterPro" id="IPR035919">
    <property type="entry name" value="EAL_sf"/>
</dbReference>
<feature type="transmembrane region" description="Helical" evidence="1">
    <location>
        <begin position="193"/>
        <end position="212"/>
    </location>
</feature>
<dbReference type="InterPro" id="IPR001633">
    <property type="entry name" value="EAL_dom"/>
</dbReference>